<gene>
    <name evidence="1" type="ORF">K8V15_07595</name>
</gene>
<proteinExistence type="predicted"/>
<organism evidence="1 2">
    <name type="scientific">Tessaracoccus flavescens</name>
    <dbReference type="NCBI Taxonomy" id="399497"/>
    <lineage>
        <taxon>Bacteria</taxon>
        <taxon>Bacillati</taxon>
        <taxon>Actinomycetota</taxon>
        <taxon>Actinomycetes</taxon>
        <taxon>Propionibacteriales</taxon>
        <taxon>Propionibacteriaceae</taxon>
        <taxon>Tessaracoccus</taxon>
    </lineage>
</organism>
<accession>A0A921EQS5</accession>
<reference evidence="1" key="2">
    <citation type="submission" date="2021-09" db="EMBL/GenBank/DDBJ databases">
        <authorList>
            <person name="Gilroy R."/>
        </authorList>
    </citation>
    <scope>NUCLEOTIDE SEQUENCE</scope>
    <source>
        <strain evidence="1">ChiGjej3B3-7470</strain>
    </source>
</reference>
<dbReference type="PROSITE" id="PS51257">
    <property type="entry name" value="PROKAR_LIPOPROTEIN"/>
    <property type="match status" value="1"/>
</dbReference>
<name>A0A921EQS5_9ACTN</name>
<protein>
    <submittedName>
        <fullName evidence="1">Extensin family protein</fullName>
    </submittedName>
</protein>
<sequence>MVNRRAFLVGAGALAVTACSRGGDPTLPGFEPQPDHGQAPNCRNPESLTSFTTLGGAPLRYEVSGVEQPFKADPRYIEQLEAWAADWVAVSGLGTITAISSYGAHVDKCNSWHQAGRAFDFAVVEHGDSKISCRYDLFGDDEVRLKQYWRLAASVAKHFTYTLTYRYNQQHHNHIHIDNGVSGYGATSFDVQSPAHVTLVQGVARYVFGQDCPQEGLYDDSTKDAVRAVQRSLGIGNPLADANGWVDFLDGAAAAA</sequence>
<reference evidence="1" key="1">
    <citation type="journal article" date="2021" name="PeerJ">
        <title>Extensive microbial diversity within the chicken gut microbiome revealed by metagenomics and culture.</title>
        <authorList>
            <person name="Gilroy R."/>
            <person name="Ravi A."/>
            <person name="Getino M."/>
            <person name="Pursley I."/>
            <person name="Horton D.L."/>
            <person name="Alikhan N.F."/>
            <person name="Baker D."/>
            <person name="Gharbi K."/>
            <person name="Hall N."/>
            <person name="Watson M."/>
            <person name="Adriaenssens E.M."/>
            <person name="Foster-Nyarko E."/>
            <person name="Jarju S."/>
            <person name="Secka A."/>
            <person name="Antonio M."/>
            <person name="Oren A."/>
            <person name="Chaudhuri R.R."/>
            <person name="La Ragione R."/>
            <person name="Hildebrand F."/>
            <person name="Pallen M.J."/>
        </authorList>
    </citation>
    <scope>NUCLEOTIDE SEQUENCE</scope>
    <source>
        <strain evidence="1">ChiGjej3B3-7470</strain>
    </source>
</reference>
<evidence type="ECO:0000313" key="1">
    <source>
        <dbReference type="EMBL" id="HJE51826.1"/>
    </source>
</evidence>
<dbReference type="EMBL" id="DYZF01000190">
    <property type="protein sequence ID" value="HJE51826.1"/>
    <property type="molecule type" value="Genomic_DNA"/>
</dbReference>
<comment type="caution">
    <text evidence="1">The sequence shown here is derived from an EMBL/GenBank/DDBJ whole genome shotgun (WGS) entry which is preliminary data.</text>
</comment>
<dbReference type="AlphaFoldDB" id="A0A921EQS5"/>
<dbReference type="Proteomes" id="UP000712713">
    <property type="component" value="Unassembled WGS sequence"/>
</dbReference>
<evidence type="ECO:0000313" key="2">
    <source>
        <dbReference type="Proteomes" id="UP000712713"/>
    </source>
</evidence>